<dbReference type="STRING" id="41688.A0A2N3N3U8"/>
<feature type="region of interest" description="Disordered" evidence="1">
    <location>
        <begin position="1"/>
        <end position="39"/>
    </location>
</feature>
<keyword evidence="4" id="KW-1185">Reference proteome</keyword>
<comment type="caution">
    <text evidence="3">The sequence shown here is derived from an EMBL/GenBank/DDBJ whole genome shotgun (WGS) entry which is preliminary data.</text>
</comment>
<proteinExistence type="predicted"/>
<accession>A0A2N3N3U8</accession>
<keyword evidence="2" id="KW-1133">Transmembrane helix</keyword>
<sequence length="351" mass="40289">MASSKKKSDKARLLSSTKSSKSASSDPPPKPFKPAPEGLRTHFTQHLDPTHVYVAHVDNKPKDLKRKVFLVPVAMNLAVVALFVWRAQYVLPYYYKLALSSFGYPNETTFAPADHSWREIGWELFRRAASLTLDLVLFVFVWPWPVEFCAGRTHGNPVRWRASVGFRDKEIYVRRSREWDRDLDALVHRADLKQTFLGVLRAATASRLIQEKTGYLTMNGQWDLDWAAMVQAHRLVDKKDLSINDFRCIVLFHEKTHGWLSFDMSGGESAIAEERRRQVFAFRDALAALGKEDLFFRWIEIVQFESTRPDGFGPDKQAEVATKIREMFSKEGVDFDELWKETVGTDGIVGM</sequence>
<evidence type="ECO:0000256" key="2">
    <source>
        <dbReference type="SAM" id="Phobius"/>
    </source>
</evidence>
<dbReference type="VEuPathDB" id="FungiDB:jhhlp_005710"/>
<evidence type="ECO:0000313" key="3">
    <source>
        <dbReference type="EMBL" id="PKS07111.1"/>
    </source>
</evidence>
<evidence type="ECO:0000313" key="4">
    <source>
        <dbReference type="Proteomes" id="UP000233524"/>
    </source>
</evidence>
<feature type="compositionally biased region" description="Low complexity" evidence="1">
    <location>
        <begin position="15"/>
        <end position="25"/>
    </location>
</feature>
<evidence type="ECO:0000256" key="1">
    <source>
        <dbReference type="SAM" id="MobiDB-lite"/>
    </source>
</evidence>
<organism evidence="3 4">
    <name type="scientific">Lomentospora prolificans</name>
    <dbReference type="NCBI Taxonomy" id="41688"/>
    <lineage>
        <taxon>Eukaryota</taxon>
        <taxon>Fungi</taxon>
        <taxon>Dikarya</taxon>
        <taxon>Ascomycota</taxon>
        <taxon>Pezizomycotina</taxon>
        <taxon>Sordariomycetes</taxon>
        <taxon>Hypocreomycetidae</taxon>
        <taxon>Microascales</taxon>
        <taxon>Microascaceae</taxon>
        <taxon>Lomentospora</taxon>
    </lineage>
</organism>
<reference evidence="3 4" key="1">
    <citation type="journal article" date="2017" name="G3 (Bethesda)">
        <title>First Draft Genome Sequence of the Pathogenic Fungus Lomentospora prolificans (Formerly Scedosporium prolificans).</title>
        <authorList>
            <person name="Luo R."/>
            <person name="Zimin A."/>
            <person name="Workman R."/>
            <person name="Fan Y."/>
            <person name="Pertea G."/>
            <person name="Grossman N."/>
            <person name="Wear M.P."/>
            <person name="Jia B."/>
            <person name="Miller H."/>
            <person name="Casadevall A."/>
            <person name="Timp W."/>
            <person name="Zhang S.X."/>
            <person name="Salzberg S.L."/>
        </authorList>
    </citation>
    <scope>NUCLEOTIDE SEQUENCE [LARGE SCALE GENOMIC DNA]</scope>
    <source>
        <strain evidence="3 4">JHH-5317</strain>
    </source>
</reference>
<protein>
    <submittedName>
        <fullName evidence="3">Uncharacterized protein</fullName>
    </submittedName>
</protein>
<keyword evidence="2" id="KW-0472">Membrane</keyword>
<dbReference type="InParanoid" id="A0A2N3N3U8"/>
<dbReference type="OrthoDB" id="5421757at2759"/>
<dbReference type="AlphaFoldDB" id="A0A2N3N3U8"/>
<feature type="transmembrane region" description="Helical" evidence="2">
    <location>
        <begin position="68"/>
        <end position="87"/>
    </location>
</feature>
<dbReference type="Proteomes" id="UP000233524">
    <property type="component" value="Unassembled WGS sequence"/>
</dbReference>
<name>A0A2N3N3U8_9PEZI</name>
<keyword evidence="2" id="KW-0812">Transmembrane</keyword>
<gene>
    <name evidence="3" type="ORF">jhhlp_005710</name>
</gene>
<dbReference type="EMBL" id="NLAX01000701">
    <property type="protein sequence ID" value="PKS07111.1"/>
    <property type="molecule type" value="Genomic_DNA"/>
</dbReference>